<dbReference type="GO" id="GO:0031267">
    <property type="term" value="F:small GTPase binding"/>
    <property type="evidence" value="ECO:0007669"/>
    <property type="project" value="TreeGrafter"/>
</dbReference>
<dbReference type="AlphaFoldDB" id="A0A6A6DZN4"/>
<dbReference type="InterPro" id="IPR050302">
    <property type="entry name" value="Rab_GAP_TBC_domain"/>
</dbReference>
<dbReference type="PROSITE" id="PS50086">
    <property type="entry name" value="TBC_RABGAP"/>
    <property type="match status" value="1"/>
</dbReference>
<feature type="compositionally biased region" description="Polar residues" evidence="1">
    <location>
        <begin position="225"/>
        <end position="238"/>
    </location>
</feature>
<sequence length="853" mass="94453">MPTTLFAQLQHPPLDARDDCDVHYIHHSTALYVISEHEYVHSLIPTAAQREPRVKTPPDRAHSPPFRRLSNKKAPRPLMATMAFTTASNMGIEGPPGSPPDLTNSKSSKSSSFHSSTLSDIMGPSDLSHFEDINLDDLQGALAPASFPMPVSPSNHVLFEAPRTSISSVSSSRSTPHPHASTHSFRDLTGSAKPKYLGLKGQINGAVPQQSGLNAPRRSVRRGFTSPSAPSLQNITGISPSGRRSRSPSPSHPQVFSSAPRTLSRRSSRNLEVSPSSSLSARRQSLQHGARKTAKEREAECDDEDDELPDDAIIWNVPISPRPPQERSPAPSASPSACNSPPQTSPSPATSRPVSRRGQPAHEPSSSSKPSPATAPRKFCSRTPSPNPSQVNNSSESQPLTRQRTNTWECTYTTLDPEAKQLTEALEQLQVEYEKQQEVKLQQPGLARSTSVDQHKPKTKPSTNSLPPLRKNDPLIDPFQPSKEKEKYLSRTRPSWLPPKDPKEEKKHLKEVQKMLVRIQEAEAIEKARAEKQRQAREEQEVVKGKLWDLLLPKWESEVTTDEGKQKYRELWWHGIPPKLRGRVWQLAIGNDLSINETTFNVALEKAKAGIKEYSYPTEESFRFKGFGDMNRRGSLELSYLPLIEANTKFVFPDLKLFAPGQPLHQSLVDICLAYTAYRPDVDTLAGIHHIAALFLLNMSPVESFTCLCNLLNRSLPISFLLNDPTAMTNAYGATLAALSKKCPTLANKLQALRVEPREYLDPMFRSLFCDRLPLEHAARVMDVYVVEGDKIPPRVAVGILIILEGKLYSGGVEEVLRVIGKPGVNENVFGGNRFPVLGADDFMEVVFSAGKK</sequence>
<gene>
    <name evidence="3" type="ORF">K469DRAFT_577824</name>
</gene>
<dbReference type="GO" id="GO:0005096">
    <property type="term" value="F:GTPase activator activity"/>
    <property type="evidence" value="ECO:0007669"/>
    <property type="project" value="TreeGrafter"/>
</dbReference>
<dbReference type="Proteomes" id="UP000800200">
    <property type="component" value="Unassembled WGS sequence"/>
</dbReference>
<dbReference type="SMART" id="SM00164">
    <property type="entry name" value="TBC"/>
    <property type="match status" value="1"/>
</dbReference>
<feature type="compositionally biased region" description="Polar residues" evidence="1">
    <location>
        <begin position="400"/>
        <end position="412"/>
    </location>
</feature>
<feature type="compositionally biased region" description="Acidic residues" evidence="1">
    <location>
        <begin position="299"/>
        <end position="310"/>
    </location>
</feature>
<dbReference type="OrthoDB" id="289721at2759"/>
<evidence type="ECO:0000259" key="2">
    <source>
        <dbReference type="PROSITE" id="PS50086"/>
    </source>
</evidence>
<dbReference type="Gene3D" id="1.10.472.80">
    <property type="entry name" value="Ypt/Rab-GAP domain of gyp1p, domain 3"/>
    <property type="match status" value="1"/>
</dbReference>
<protein>
    <recommendedName>
        <fullName evidence="2">Rab-GAP TBC domain-containing protein</fullName>
    </recommendedName>
</protein>
<feature type="compositionally biased region" description="Low complexity" evidence="1">
    <location>
        <begin position="327"/>
        <end position="353"/>
    </location>
</feature>
<feature type="compositionally biased region" description="Low complexity" evidence="1">
    <location>
        <begin position="270"/>
        <end position="286"/>
    </location>
</feature>
<dbReference type="Gene3D" id="1.10.8.270">
    <property type="entry name" value="putative rabgap domain of human tbc1 domain family member 14 like domains"/>
    <property type="match status" value="1"/>
</dbReference>
<feature type="region of interest" description="Disordered" evidence="1">
    <location>
        <begin position="205"/>
        <end position="412"/>
    </location>
</feature>
<dbReference type="SUPFAM" id="SSF47923">
    <property type="entry name" value="Ypt/Rab-GAP domain of gyp1p"/>
    <property type="match status" value="2"/>
</dbReference>
<evidence type="ECO:0000313" key="3">
    <source>
        <dbReference type="EMBL" id="KAF2185024.1"/>
    </source>
</evidence>
<dbReference type="InterPro" id="IPR035969">
    <property type="entry name" value="Rab-GAP_TBC_sf"/>
</dbReference>
<dbReference type="EMBL" id="ML994635">
    <property type="protein sequence ID" value="KAF2185024.1"/>
    <property type="molecule type" value="Genomic_DNA"/>
</dbReference>
<reference evidence="3" key="1">
    <citation type="journal article" date="2020" name="Stud. Mycol.">
        <title>101 Dothideomycetes genomes: a test case for predicting lifestyles and emergence of pathogens.</title>
        <authorList>
            <person name="Haridas S."/>
            <person name="Albert R."/>
            <person name="Binder M."/>
            <person name="Bloem J."/>
            <person name="Labutti K."/>
            <person name="Salamov A."/>
            <person name="Andreopoulos B."/>
            <person name="Baker S."/>
            <person name="Barry K."/>
            <person name="Bills G."/>
            <person name="Bluhm B."/>
            <person name="Cannon C."/>
            <person name="Castanera R."/>
            <person name="Culley D."/>
            <person name="Daum C."/>
            <person name="Ezra D."/>
            <person name="Gonzalez J."/>
            <person name="Henrissat B."/>
            <person name="Kuo A."/>
            <person name="Liang C."/>
            <person name="Lipzen A."/>
            <person name="Lutzoni F."/>
            <person name="Magnuson J."/>
            <person name="Mondo S."/>
            <person name="Nolan M."/>
            <person name="Ohm R."/>
            <person name="Pangilinan J."/>
            <person name="Park H.-J."/>
            <person name="Ramirez L."/>
            <person name="Alfaro M."/>
            <person name="Sun H."/>
            <person name="Tritt A."/>
            <person name="Yoshinaga Y."/>
            <person name="Zwiers L.-H."/>
            <person name="Turgeon B."/>
            <person name="Goodwin S."/>
            <person name="Spatafora J."/>
            <person name="Crous P."/>
            <person name="Grigoriev I."/>
        </authorList>
    </citation>
    <scope>NUCLEOTIDE SEQUENCE</scope>
    <source>
        <strain evidence="3">CBS 207.26</strain>
    </source>
</reference>
<feature type="compositionally biased region" description="Polar residues" evidence="1">
    <location>
        <begin position="252"/>
        <end position="261"/>
    </location>
</feature>
<evidence type="ECO:0000313" key="4">
    <source>
        <dbReference type="Proteomes" id="UP000800200"/>
    </source>
</evidence>
<accession>A0A6A6DZN4</accession>
<feature type="compositionally biased region" description="Low complexity" evidence="1">
    <location>
        <begin position="388"/>
        <end position="399"/>
    </location>
</feature>
<evidence type="ECO:0000256" key="1">
    <source>
        <dbReference type="SAM" id="MobiDB-lite"/>
    </source>
</evidence>
<feature type="compositionally biased region" description="Basic and acidic residues" evidence="1">
    <location>
        <begin position="50"/>
        <end position="62"/>
    </location>
</feature>
<dbReference type="PANTHER" id="PTHR47219">
    <property type="entry name" value="RAB GTPASE-ACTIVATING PROTEIN 1-LIKE"/>
    <property type="match status" value="1"/>
</dbReference>
<dbReference type="InterPro" id="IPR053949">
    <property type="entry name" value="SBE2/SBE22_M"/>
</dbReference>
<proteinExistence type="predicted"/>
<feature type="domain" description="Rab-GAP TBC" evidence="2">
    <location>
        <begin position="575"/>
        <end position="789"/>
    </location>
</feature>
<dbReference type="Pfam" id="PF22874">
    <property type="entry name" value="SBE2_M"/>
    <property type="match status" value="1"/>
</dbReference>
<organism evidence="3 4">
    <name type="scientific">Zopfia rhizophila CBS 207.26</name>
    <dbReference type="NCBI Taxonomy" id="1314779"/>
    <lineage>
        <taxon>Eukaryota</taxon>
        <taxon>Fungi</taxon>
        <taxon>Dikarya</taxon>
        <taxon>Ascomycota</taxon>
        <taxon>Pezizomycotina</taxon>
        <taxon>Dothideomycetes</taxon>
        <taxon>Dothideomycetes incertae sedis</taxon>
        <taxon>Zopfiaceae</taxon>
        <taxon>Zopfia</taxon>
    </lineage>
</organism>
<keyword evidence="4" id="KW-1185">Reference proteome</keyword>
<feature type="compositionally biased region" description="Low complexity" evidence="1">
    <location>
        <begin position="361"/>
        <end position="376"/>
    </location>
</feature>
<dbReference type="PANTHER" id="PTHR47219:SF15">
    <property type="entry name" value="TBC1 DOMAIN FAMILY MEMBER 12 ISOFORM X1"/>
    <property type="match status" value="1"/>
</dbReference>
<feature type="region of interest" description="Disordered" evidence="1">
    <location>
        <begin position="436"/>
        <end position="507"/>
    </location>
</feature>
<feature type="region of interest" description="Disordered" evidence="1">
    <location>
        <begin position="47"/>
        <end position="71"/>
    </location>
</feature>
<name>A0A6A6DZN4_9PEZI</name>
<feature type="region of interest" description="Disordered" evidence="1">
    <location>
        <begin position="167"/>
        <end position="193"/>
    </location>
</feature>
<feature type="compositionally biased region" description="Low complexity" evidence="1">
    <location>
        <begin position="105"/>
        <end position="118"/>
    </location>
</feature>
<dbReference type="Gene3D" id="1.10.10.750">
    <property type="entry name" value="Ypt/Rab-GAP domain of gyp1p, domain 1"/>
    <property type="match status" value="1"/>
</dbReference>
<dbReference type="Pfam" id="PF00566">
    <property type="entry name" value="RabGAP-TBC"/>
    <property type="match status" value="1"/>
</dbReference>
<dbReference type="InterPro" id="IPR000195">
    <property type="entry name" value="Rab-GAP-TBC_dom"/>
</dbReference>
<feature type="region of interest" description="Disordered" evidence="1">
    <location>
        <begin position="88"/>
        <end position="118"/>
    </location>
</feature>